<feature type="region of interest" description="Disordered" evidence="10">
    <location>
        <begin position="346"/>
        <end position="420"/>
    </location>
</feature>
<evidence type="ECO:0000256" key="9">
    <source>
        <dbReference type="SAM" id="Coils"/>
    </source>
</evidence>
<dbReference type="AlphaFoldDB" id="A0A8B9T062"/>
<keyword evidence="6" id="KW-0970">Cilium biogenesis/degradation</keyword>
<feature type="coiled-coil region" evidence="9">
    <location>
        <begin position="687"/>
        <end position="721"/>
    </location>
</feature>
<keyword evidence="4" id="KW-0963">Cytoplasm</keyword>
<feature type="compositionally biased region" description="Basic and acidic residues" evidence="10">
    <location>
        <begin position="888"/>
        <end position="900"/>
    </location>
</feature>
<feature type="coiled-coil region" evidence="9">
    <location>
        <begin position="435"/>
        <end position="469"/>
    </location>
</feature>
<dbReference type="GO" id="GO:0060271">
    <property type="term" value="P:cilium assembly"/>
    <property type="evidence" value="ECO:0007669"/>
    <property type="project" value="TreeGrafter"/>
</dbReference>
<feature type="region of interest" description="Disordered" evidence="10">
    <location>
        <begin position="21"/>
        <end position="53"/>
    </location>
</feature>
<proteinExistence type="inferred from homology"/>
<accession>A0A8B9T062</accession>
<evidence type="ECO:0000256" key="7">
    <source>
        <dbReference type="ARBA" id="ARBA00023054"/>
    </source>
</evidence>
<dbReference type="PANTHER" id="PTHR34031">
    <property type="entry name" value="CENTROSOMAL PROTEIN OF 162 KDA"/>
    <property type="match status" value="1"/>
</dbReference>
<feature type="coiled-coil region" evidence="9">
    <location>
        <begin position="518"/>
        <end position="647"/>
    </location>
</feature>
<protein>
    <recommendedName>
        <fullName evidence="3">Centrosomal protein of 162 kDa</fullName>
    </recommendedName>
</protein>
<evidence type="ECO:0000256" key="3">
    <source>
        <dbReference type="ARBA" id="ARBA00021406"/>
    </source>
</evidence>
<evidence type="ECO:0000256" key="6">
    <source>
        <dbReference type="ARBA" id="ARBA00022794"/>
    </source>
</evidence>
<evidence type="ECO:0000313" key="11">
    <source>
        <dbReference type="Ensembl" id="ENSAPLP00020013593.1"/>
    </source>
</evidence>
<comment type="similarity">
    <text evidence="2">Belongs to the CEP162 family.</text>
</comment>
<organism evidence="11 12">
    <name type="scientific">Anas platyrhynchos</name>
    <name type="common">Mallard</name>
    <name type="synonym">Anas boschas</name>
    <dbReference type="NCBI Taxonomy" id="8839"/>
    <lineage>
        <taxon>Eukaryota</taxon>
        <taxon>Metazoa</taxon>
        <taxon>Chordata</taxon>
        <taxon>Craniata</taxon>
        <taxon>Vertebrata</taxon>
        <taxon>Euteleostomi</taxon>
        <taxon>Archelosauria</taxon>
        <taxon>Archosauria</taxon>
        <taxon>Dinosauria</taxon>
        <taxon>Saurischia</taxon>
        <taxon>Theropoda</taxon>
        <taxon>Coelurosauria</taxon>
        <taxon>Aves</taxon>
        <taxon>Neognathae</taxon>
        <taxon>Galloanserae</taxon>
        <taxon>Anseriformes</taxon>
        <taxon>Anatidae</taxon>
        <taxon>Anatinae</taxon>
        <taxon>Anas</taxon>
    </lineage>
</organism>
<evidence type="ECO:0000256" key="4">
    <source>
        <dbReference type="ARBA" id="ARBA00022490"/>
    </source>
</evidence>
<feature type="compositionally biased region" description="Polar residues" evidence="10">
    <location>
        <begin position="372"/>
        <end position="384"/>
    </location>
</feature>
<evidence type="ECO:0000313" key="12">
    <source>
        <dbReference type="Proteomes" id="UP000694400"/>
    </source>
</evidence>
<sequence>MAHRFSKEELDEQFEEFLKESLSDDSLGNSKKKSSILETLGQPRKKETKKKDSVPWWITEEDSDDGGMLGSSGRIVKIQNTLQLMGGTDENMHAEKMPLQTSNGIAVSLSRDSLETNVVASGLNQSITGVGLDTLEEQEEKEIFFAKLEQEASSTIDYSRLNKELDSNDSIILKSLEGRKVADYTSGHIRPGYSEDFEEETDANPGFKTEANQVNQNMMSGLLFFTGTSYGQTSSDIEALHQAYHHIDQSLEDTDEQKIHDSAMAISKCLLESVSQNNDIYSKNVSTTESDLPTVEELMRPIKGDSYNARGFDLEPERYLSQNAIQSHSTKNERSESVTTKQMLYKNNRSAAPLHKKKSLYGPQGVVRSSGYGKSTSHSKQSFPATERKTPRETFKKNTVKARSPSDRAKSKGNSHLPFSPGKSCERELYLLRRAQVAEEDLNRARDLIQQLTSTVSQKEKEMETKILELKTRHEKELSQWGQENYVLQSKLRSMEELSKEKRWIHHAATVPVTEEKLSQIQKEIEDQEVIIQGYQQENEKLYKQMKELQIENKKNEEQMFKENQCLMSELIALREKIEKINIQSRIVQDSEPARNQSFTELISELRAARKEENKLQEEIKRLKQDKQALEVDLGQAKKERDLAKVQIASTSGEKSYEFKVMEESYKQEILHLKKRLQWYAENQDLLDKDAAHLKDAREEIEKLKLEVEKLRAEAGDECVQQKKRLKDRAADAKRIQDLERQVKMEGILKRRYPNSLPALMFAAAAAEKTNDLSAKTNTIDFLERRIKKLEMELEGKDDDAKKSLRAMEQQFQKIKIQYEQRLAELEQLLAYKFMSELPKPNSEKANSTELEEELQSLKKTHQITVKNLETEIENLKSQNSQLKLRSKKDNKDLKLTDSQIKESNTKDRLLKLNQELVTKNKEIRDLTKTVEKLQKERMMMLNSSNSEPFLGIFHDDRIYQPHTFSDPSISEVLQENAQLKEELEKLSLEMNQQRVKSQATLAHSENNIRRIQEDTAEYIASLKASHQREVENILCQYAKEHSASKVAELNSRISTQEILIKHLQEQISEHQRHQEALLVSQMREELLQKEVAKLLEELREAKESQSPEMKHFLCLEKKIKHIENRYAEREQELQKATQHITEARQTHEAEKWRKLAQRKNQELEKFRVELDSILDVLRELQKQGVVIPAPNSSGFSITDNCWKT</sequence>
<keyword evidence="5" id="KW-0493">Microtubule</keyword>
<feature type="region of interest" description="Disordered" evidence="10">
    <location>
        <begin position="880"/>
        <end position="900"/>
    </location>
</feature>
<evidence type="ECO:0000256" key="8">
    <source>
        <dbReference type="ARBA" id="ARBA00023212"/>
    </source>
</evidence>
<dbReference type="Ensembl" id="ENSAPLT00020014635.1">
    <property type="protein sequence ID" value="ENSAPLP00020013593.1"/>
    <property type="gene ID" value="ENSAPLG00020009941.1"/>
</dbReference>
<dbReference type="GO" id="GO:0005654">
    <property type="term" value="C:nucleoplasm"/>
    <property type="evidence" value="ECO:0007669"/>
    <property type="project" value="TreeGrafter"/>
</dbReference>
<feature type="coiled-coil region" evidence="9">
    <location>
        <begin position="1047"/>
        <end position="1184"/>
    </location>
</feature>
<keyword evidence="7 9" id="KW-0175">Coiled coil</keyword>
<dbReference type="PANTHER" id="PTHR34031:SF1">
    <property type="entry name" value="CENTROSOMAL PROTEIN OF 162 KDA"/>
    <property type="match status" value="1"/>
</dbReference>
<feature type="coiled-coil region" evidence="9">
    <location>
        <begin position="970"/>
        <end position="997"/>
    </location>
</feature>
<evidence type="ECO:0000256" key="2">
    <source>
        <dbReference type="ARBA" id="ARBA00009485"/>
    </source>
</evidence>
<evidence type="ECO:0000256" key="5">
    <source>
        <dbReference type="ARBA" id="ARBA00022701"/>
    </source>
</evidence>
<dbReference type="GO" id="GO:0034451">
    <property type="term" value="C:centriolar satellite"/>
    <property type="evidence" value="ECO:0007669"/>
    <property type="project" value="TreeGrafter"/>
</dbReference>
<dbReference type="Proteomes" id="UP000694400">
    <property type="component" value="Chromosome 3"/>
</dbReference>
<keyword evidence="8" id="KW-0206">Cytoskeleton</keyword>
<reference evidence="11" key="3">
    <citation type="submission" date="2025-09" db="UniProtKB">
        <authorList>
            <consortium name="Ensembl"/>
        </authorList>
    </citation>
    <scope>IDENTIFICATION</scope>
</reference>
<name>A0A8B9T062_ANAPL</name>
<dbReference type="GO" id="GO:0005879">
    <property type="term" value="C:axonemal microtubule"/>
    <property type="evidence" value="ECO:0007669"/>
    <property type="project" value="TreeGrafter"/>
</dbReference>
<reference evidence="11" key="1">
    <citation type="submission" date="2019-08" db="EMBL/GenBank/DDBJ databases">
        <title>Three high-quality genomes provides insights into domestication of ducks.</title>
        <authorList>
            <person name="Hou Z.C."/>
            <person name="Zhu F."/>
            <person name="Yin Z.T."/>
            <person name="Zhang F."/>
        </authorList>
    </citation>
    <scope>NUCLEOTIDE SEQUENCE [LARGE SCALE GENOMIC DNA]</scope>
</reference>
<dbReference type="InterPro" id="IPR038774">
    <property type="entry name" value="CEP162-like"/>
</dbReference>
<reference evidence="11" key="2">
    <citation type="submission" date="2025-08" db="UniProtKB">
        <authorList>
            <consortium name="Ensembl"/>
        </authorList>
    </citation>
    <scope>IDENTIFICATION</scope>
</reference>
<evidence type="ECO:0000256" key="1">
    <source>
        <dbReference type="ARBA" id="ARBA00004114"/>
    </source>
</evidence>
<feature type="compositionally biased region" description="Basic and acidic residues" evidence="10">
    <location>
        <begin position="386"/>
        <end position="396"/>
    </location>
</feature>
<dbReference type="GO" id="GO:0005814">
    <property type="term" value="C:centriole"/>
    <property type="evidence" value="ECO:0007669"/>
    <property type="project" value="UniProtKB-SubCell"/>
</dbReference>
<evidence type="ECO:0000256" key="10">
    <source>
        <dbReference type="SAM" id="MobiDB-lite"/>
    </source>
</evidence>
<comment type="subcellular location">
    <subcellularLocation>
        <location evidence="1">Cytoplasm</location>
        <location evidence="1">Cytoskeleton</location>
        <location evidence="1">Microtubule organizing center</location>
        <location evidence="1">Centrosome</location>
        <location evidence="1">Centriole</location>
    </subcellularLocation>
</comment>